<evidence type="ECO:0000313" key="2">
    <source>
        <dbReference type="Proteomes" id="UP000828390"/>
    </source>
</evidence>
<dbReference type="EMBL" id="JAIWYP010000002">
    <property type="protein sequence ID" value="KAH3867272.1"/>
    <property type="molecule type" value="Genomic_DNA"/>
</dbReference>
<organism evidence="1 2">
    <name type="scientific">Dreissena polymorpha</name>
    <name type="common">Zebra mussel</name>
    <name type="synonym">Mytilus polymorpha</name>
    <dbReference type="NCBI Taxonomy" id="45954"/>
    <lineage>
        <taxon>Eukaryota</taxon>
        <taxon>Metazoa</taxon>
        <taxon>Spiralia</taxon>
        <taxon>Lophotrochozoa</taxon>
        <taxon>Mollusca</taxon>
        <taxon>Bivalvia</taxon>
        <taxon>Autobranchia</taxon>
        <taxon>Heteroconchia</taxon>
        <taxon>Euheterodonta</taxon>
        <taxon>Imparidentia</taxon>
        <taxon>Neoheterodontei</taxon>
        <taxon>Myida</taxon>
        <taxon>Dreissenoidea</taxon>
        <taxon>Dreissenidae</taxon>
        <taxon>Dreissena</taxon>
    </lineage>
</organism>
<keyword evidence="2" id="KW-1185">Reference proteome</keyword>
<reference evidence="1" key="1">
    <citation type="journal article" date="2019" name="bioRxiv">
        <title>The Genome of the Zebra Mussel, Dreissena polymorpha: A Resource for Invasive Species Research.</title>
        <authorList>
            <person name="McCartney M.A."/>
            <person name="Auch B."/>
            <person name="Kono T."/>
            <person name="Mallez S."/>
            <person name="Zhang Y."/>
            <person name="Obille A."/>
            <person name="Becker A."/>
            <person name="Abrahante J.E."/>
            <person name="Garbe J."/>
            <person name="Badalamenti J.P."/>
            <person name="Herman A."/>
            <person name="Mangelson H."/>
            <person name="Liachko I."/>
            <person name="Sullivan S."/>
            <person name="Sone E.D."/>
            <person name="Koren S."/>
            <person name="Silverstein K.A.T."/>
            <person name="Beckman K.B."/>
            <person name="Gohl D.M."/>
        </authorList>
    </citation>
    <scope>NUCLEOTIDE SEQUENCE</scope>
    <source>
        <strain evidence="1">Duluth1</strain>
        <tissue evidence="1">Whole animal</tissue>
    </source>
</reference>
<evidence type="ECO:0000313" key="1">
    <source>
        <dbReference type="EMBL" id="KAH3867272.1"/>
    </source>
</evidence>
<gene>
    <name evidence="1" type="ORF">DPMN_030398</name>
</gene>
<comment type="caution">
    <text evidence="1">The sequence shown here is derived from an EMBL/GenBank/DDBJ whole genome shotgun (WGS) entry which is preliminary data.</text>
</comment>
<sequence>MIMKQYPSSFCKSIIHFFTNYSCVNEISGERKYNCIKENVTNLAEDTTKGMSSCKIAVIIIAVLALCMTPLQ</sequence>
<reference evidence="1" key="2">
    <citation type="submission" date="2020-11" db="EMBL/GenBank/DDBJ databases">
        <authorList>
            <person name="McCartney M.A."/>
            <person name="Auch B."/>
            <person name="Kono T."/>
            <person name="Mallez S."/>
            <person name="Becker A."/>
            <person name="Gohl D.M."/>
            <person name="Silverstein K.A.T."/>
            <person name="Koren S."/>
            <person name="Bechman K.B."/>
            <person name="Herman A."/>
            <person name="Abrahante J.E."/>
            <person name="Garbe J."/>
        </authorList>
    </citation>
    <scope>NUCLEOTIDE SEQUENCE</scope>
    <source>
        <strain evidence="1">Duluth1</strain>
        <tissue evidence="1">Whole animal</tissue>
    </source>
</reference>
<dbReference type="Proteomes" id="UP000828390">
    <property type="component" value="Unassembled WGS sequence"/>
</dbReference>
<dbReference type="AlphaFoldDB" id="A0A9D4RI16"/>
<protein>
    <submittedName>
        <fullName evidence="1">Uncharacterized protein</fullName>
    </submittedName>
</protein>
<proteinExistence type="predicted"/>
<name>A0A9D4RI16_DREPO</name>
<accession>A0A9D4RI16</accession>